<dbReference type="Gene3D" id="3.30.70.270">
    <property type="match status" value="2"/>
</dbReference>
<evidence type="ECO:0000313" key="2">
    <source>
        <dbReference type="EMBL" id="CDJ36427.1"/>
    </source>
</evidence>
<dbReference type="InterPro" id="IPR043128">
    <property type="entry name" value="Rev_trsase/Diguanyl_cyclase"/>
</dbReference>
<dbReference type="AlphaFoldDB" id="U6KJK1"/>
<dbReference type="Proteomes" id="UP000030744">
    <property type="component" value="Unassembled WGS sequence"/>
</dbReference>
<dbReference type="InterPro" id="IPR043502">
    <property type="entry name" value="DNA/RNA_pol_sf"/>
</dbReference>
<sequence length="276" mass="32160">MHRMELIRGSAPSFIPRYRRPSDLEEGIERKADDLLKTGKVQPSTSAFGHDPVLPKKKEGRWRICIDFKPLDKITVKQKFPIPRVDDILDRLRGSTVYSDFDFAEAFLQISIHPVDRHKAAHHTRTDELEYSCMPFSLVNVPAQRQRQVNHDFLGPMNEGWRVIYMDDVLVFSRNVQEHLQHLRRALQLLRKKQWFVKPQKCSFFMHTISFLRCHASAAGVEPDPAKIGAIQRWPLPMYKRTDVQKSLGLASYYRNFIHGFARIVASLTDLLKKQK</sequence>
<dbReference type="Pfam" id="PF00078">
    <property type="entry name" value="RVT_1"/>
    <property type="match status" value="1"/>
</dbReference>
<evidence type="ECO:0000259" key="1">
    <source>
        <dbReference type="Pfam" id="PF00078"/>
    </source>
</evidence>
<dbReference type="Gene3D" id="3.10.10.10">
    <property type="entry name" value="HIV Type 1 Reverse Transcriptase, subunit A, domain 1"/>
    <property type="match status" value="1"/>
</dbReference>
<accession>U6KJK1</accession>
<proteinExistence type="predicted"/>
<organism evidence="2 3">
    <name type="scientific">Eimeria mitis</name>
    <dbReference type="NCBI Taxonomy" id="44415"/>
    <lineage>
        <taxon>Eukaryota</taxon>
        <taxon>Sar</taxon>
        <taxon>Alveolata</taxon>
        <taxon>Apicomplexa</taxon>
        <taxon>Conoidasida</taxon>
        <taxon>Coccidia</taxon>
        <taxon>Eucoccidiorida</taxon>
        <taxon>Eimeriorina</taxon>
        <taxon>Eimeriidae</taxon>
        <taxon>Eimeria</taxon>
    </lineage>
</organism>
<dbReference type="InterPro" id="IPR000477">
    <property type="entry name" value="RT_dom"/>
</dbReference>
<dbReference type="RefSeq" id="XP_037878715.1">
    <property type="nucleotide sequence ID" value="XM_038022861.1"/>
</dbReference>
<name>U6KJK1_9EIME</name>
<dbReference type="EMBL" id="HG735967">
    <property type="protein sequence ID" value="CDJ36427.1"/>
    <property type="molecule type" value="Genomic_DNA"/>
</dbReference>
<dbReference type="VEuPathDB" id="ToxoDB:EMH_0085060"/>
<dbReference type="PANTHER" id="PTHR37984">
    <property type="entry name" value="PROTEIN CBG26694"/>
    <property type="match status" value="1"/>
</dbReference>
<dbReference type="OrthoDB" id="2431547at2759"/>
<keyword evidence="3" id="KW-1185">Reference proteome</keyword>
<feature type="domain" description="Reverse transcriptase" evidence="1">
    <location>
        <begin position="55"/>
        <end position="212"/>
    </location>
</feature>
<dbReference type="PANTHER" id="PTHR37984:SF5">
    <property type="entry name" value="PROTEIN NYNRIN-LIKE"/>
    <property type="match status" value="1"/>
</dbReference>
<dbReference type="GeneID" id="60404400"/>
<protein>
    <recommendedName>
        <fullName evidence="1">Reverse transcriptase domain-containing protein</fullName>
    </recommendedName>
</protein>
<reference evidence="2" key="1">
    <citation type="submission" date="2013-10" db="EMBL/GenBank/DDBJ databases">
        <title>Genomic analysis of the causative agents of coccidiosis in chickens.</title>
        <authorList>
            <person name="Reid A.J."/>
            <person name="Blake D."/>
            <person name="Billington K."/>
            <person name="Browne H."/>
            <person name="Dunn M."/>
            <person name="Hung S."/>
            <person name="Kawahara F."/>
            <person name="Miranda-Saavedra D."/>
            <person name="Mourier T."/>
            <person name="Nagra H."/>
            <person name="Otto T.D."/>
            <person name="Rawlings N."/>
            <person name="Sanchez A."/>
            <person name="Sanders M."/>
            <person name="Subramaniam C."/>
            <person name="Tay Y."/>
            <person name="Dear P."/>
            <person name="Doerig C."/>
            <person name="Gruber A."/>
            <person name="Parkinson J."/>
            <person name="Shirley M."/>
            <person name="Wan K.L."/>
            <person name="Berriman M."/>
            <person name="Tomley F."/>
            <person name="Pain A."/>
        </authorList>
    </citation>
    <scope>NUCLEOTIDE SEQUENCE [LARGE SCALE GENOMIC DNA]</scope>
    <source>
        <strain evidence="2">Houghton</strain>
    </source>
</reference>
<evidence type="ECO:0000313" key="3">
    <source>
        <dbReference type="Proteomes" id="UP000030744"/>
    </source>
</evidence>
<dbReference type="InterPro" id="IPR050951">
    <property type="entry name" value="Retrovirus_Pol_polyprotein"/>
</dbReference>
<gene>
    <name evidence="2" type="ORF">EMH_0085060</name>
</gene>
<dbReference type="CDD" id="cd01647">
    <property type="entry name" value="RT_LTR"/>
    <property type="match status" value="1"/>
</dbReference>
<dbReference type="SUPFAM" id="SSF56672">
    <property type="entry name" value="DNA/RNA polymerases"/>
    <property type="match status" value="1"/>
</dbReference>
<reference evidence="2" key="2">
    <citation type="submission" date="2013-10" db="EMBL/GenBank/DDBJ databases">
        <authorList>
            <person name="Aslett M."/>
        </authorList>
    </citation>
    <scope>NUCLEOTIDE SEQUENCE [LARGE SCALE GENOMIC DNA]</scope>
    <source>
        <strain evidence="2">Houghton</strain>
    </source>
</reference>